<evidence type="ECO:0000313" key="2">
    <source>
        <dbReference type="EMBL" id="GFR86933.1"/>
    </source>
</evidence>
<reference evidence="2 3" key="1">
    <citation type="journal article" date="2021" name="Elife">
        <title>Chloroplast acquisition without the gene transfer in kleptoplastic sea slugs, Plakobranchus ocellatus.</title>
        <authorList>
            <person name="Maeda T."/>
            <person name="Takahashi S."/>
            <person name="Yoshida T."/>
            <person name="Shimamura S."/>
            <person name="Takaki Y."/>
            <person name="Nagai Y."/>
            <person name="Toyoda A."/>
            <person name="Suzuki Y."/>
            <person name="Arimoto A."/>
            <person name="Ishii H."/>
            <person name="Satoh N."/>
            <person name="Nishiyama T."/>
            <person name="Hasebe M."/>
            <person name="Maruyama T."/>
            <person name="Minagawa J."/>
            <person name="Obokata J."/>
            <person name="Shigenobu S."/>
        </authorList>
    </citation>
    <scope>NUCLEOTIDE SEQUENCE [LARGE SCALE GENOMIC DNA]</scope>
</reference>
<accession>A0AAV4GMH5</accession>
<name>A0AAV4GMH5_9GAST</name>
<feature type="region of interest" description="Disordered" evidence="1">
    <location>
        <begin position="1"/>
        <end position="87"/>
    </location>
</feature>
<comment type="caution">
    <text evidence="2">The sequence shown here is derived from an EMBL/GenBank/DDBJ whole genome shotgun (WGS) entry which is preliminary data.</text>
</comment>
<sequence length="144" mass="15885">MTKITTSSNNKTGRNMTRNTTNSNNKTSNTTNSYNKTSNTTNSNNKTSNTINSNNKTSSTTNSNNMTSSTINNKVQREAAPRPGQTGDDYLLIQWPARSSLITGVNTDLFVELKLVLSCSEDEIVFRSSTFPIRCISFYCICVS</sequence>
<proteinExistence type="predicted"/>
<gene>
    <name evidence="2" type="ORF">ElyMa_004210800</name>
</gene>
<protein>
    <submittedName>
        <fullName evidence="2">Uncharacterized protein</fullName>
    </submittedName>
</protein>
<evidence type="ECO:0000256" key="1">
    <source>
        <dbReference type="SAM" id="MobiDB-lite"/>
    </source>
</evidence>
<feature type="compositionally biased region" description="Low complexity" evidence="1">
    <location>
        <begin position="9"/>
        <end position="74"/>
    </location>
</feature>
<keyword evidence="3" id="KW-1185">Reference proteome</keyword>
<dbReference type="AlphaFoldDB" id="A0AAV4GMH5"/>
<organism evidence="2 3">
    <name type="scientific">Elysia marginata</name>
    <dbReference type="NCBI Taxonomy" id="1093978"/>
    <lineage>
        <taxon>Eukaryota</taxon>
        <taxon>Metazoa</taxon>
        <taxon>Spiralia</taxon>
        <taxon>Lophotrochozoa</taxon>
        <taxon>Mollusca</taxon>
        <taxon>Gastropoda</taxon>
        <taxon>Heterobranchia</taxon>
        <taxon>Euthyneura</taxon>
        <taxon>Panpulmonata</taxon>
        <taxon>Sacoglossa</taxon>
        <taxon>Placobranchoidea</taxon>
        <taxon>Plakobranchidae</taxon>
        <taxon>Elysia</taxon>
    </lineage>
</organism>
<dbReference type="EMBL" id="BMAT01008518">
    <property type="protein sequence ID" value="GFR86933.1"/>
    <property type="molecule type" value="Genomic_DNA"/>
</dbReference>
<dbReference type="Proteomes" id="UP000762676">
    <property type="component" value="Unassembled WGS sequence"/>
</dbReference>
<evidence type="ECO:0000313" key="3">
    <source>
        <dbReference type="Proteomes" id="UP000762676"/>
    </source>
</evidence>